<accession>E3MH41</accession>
<dbReference type="EMBL" id="DS268444">
    <property type="protein sequence ID" value="EFP01806.1"/>
    <property type="molecule type" value="Genomic_DNA"/>
</dbReference>
<sequence length="302" mass="34653">MPDSISDKESSFEFVDDTDASDGELEQVPALSSKNSNEASDDMEDRVIKPDQTVAHECISQVLKNIIAPAKTPLTATDRTSFLKIVIFFQILACVALFALFCSIIIADKRHHDSKISETKLKEDQIIEELEKVKRDLQKVVNFQQREIPAEDKIIEELENVKRDLQKVIDRADMKDRKASFEKIKCLEDIPEELMDKWTPDESKFEGSSGFESVDQFFPKSRPVITKVSEDRMMIQLVGYNTPKVFSMEGSCIYKMWSDEDDYDYVAQVSVEEGLLYINWGGRFTPKGEKVKLVYSMPEEYL</sequence>
<organism evidence="5">
    <name type="scientific">Caenorhabditis remanei</name>
    <name type="common">Caenorhabditis vulgaris</name>
    <dbReference type="NCBI Taxonomy" id="31234"/>
    <lineage>
        <taxon>Eukaryota</taxon>
        <taxon>Metazoa</taxon>
        <taxon>Ecdysozoa</taxon>
        <taxon>Nematoda</taxon>
        <taxon>Chromadorea</taxon>
        <taxon>Rhabditida</taxon>
        <taxon>Rhabditina</taxon>
        <taxon>Rhabditomorpha</taxon>
        <taxon>Rhabditoidea</taxon>
        <taxon>Rhabditidae</taxon>
        <taxon>Peloderinae</taxon>
        <taxon>Caenorhabditis</taxon>
    </lineage>
</organism>
<evidence type="ECO:0000256" key="2">
    <source>
        <dbReference type="SAM" id="MobiDB-lite"/>
    </source>
</evidence>
<feature type="compositionally biased region" description="Acidic residues" evidence="2">
    <location>
        <begin position="14"/>
        <end position="25"/>
    </location>
</feature>
<keyword evidence="3" id="KW-0472">Membrane</keyword>
<keyword evidence="5" id="KW-1185">Reference proteome</keyword>
<keyword evidence="3" id="KW-1133">Transmembrane helix</keyword>
<feature type="compositionally biased region" description="Basic and acidic residues" evidence="2">
    <location>
        <begin position="1"/>
        <end position="11"/>
    </location>
</feature>
<keyword evidence="1" id="KW-0175">Coiled coil</keyword>
<dbReference type="Proteomes" id="UP000008281">
    <property type="component" value="Unassembled WGS sequence"/>
</dbReference>
<evidence type="ECO:0000313" key="4">
    <source>
        <dbReference type="EMBL" id="EFP01806.1"/>
    </source>
</evidence>
<gene>
    <name evidence="4" type="ORF">CRE_23366</name>
</gene>
<reference evidence="4" key="1">
    <citation type="submission" date="2007-07" db="EMBL/GenBank/DDBJ databases">
        <title>PCAP assembly of the Caenorhabditis remanei genome.</title>
        <authorList>
            <consortium name="The Caenorhabditis remanei Sequencing Consortium"/>
            <person name="Wilson R.K."/>
        </authorList>
    </citation>
    <scope>NUCLEOTIDE SEQUENCE [LARGE SCALE GENOMIC DNA]</scope>
    <source>
        <strain evidence="4">PB4641</strain>
    </source>
</reference>
<protein>
    <submittedName>
        <fullName evidence="4">Uncharacterized protein</fullName>
    </submittedName>
</protein>
<evidence type="ECO:0000256" key="3">
    <source>
        <dbReference type="SAM" id="Phobius"/>
    </source>
</evidence>
<dbReference type="eggNOG" id="ENOG502RIYY">
    <property type="taxonomic scope" value="Eukaryota"/>
</dbReference>
<name>E3MH41_CAERE</name>
<keyword evidence="3" id="KW-0812">Transmembrane</keyword>
<feature type="coiled-coil region" evidence="1">
    <location>
        <begin position="116"/>
        <end position="178"/>
    </location>
</feature>
<dbReference type="AlphaFoldDB" id="E3MH41"/>
<evidence type="ECO:0000313" key="5">
    <source>
        <dbReference type="Proteomes" id="UP000008281"/>
    </source>
</evidence>
<evidence type="ECO:0000256" key="1">
    <source>
        <dbReference type="SAM" id="Coils"/>
    </source>
</evidence>
<proteinExistence type="predicted"/>
<dbReference type="InParanoid" id="E3MH41"/>
<feature type="transmembrane region" description="Helical" evidence="3">
    <location>
        <begin position="82"/>
        <end position="107"/>
    </location>
</feature>
<feature type="region of interest" description="Disordered" evidence="2">
    <location>
        <begin position="1"/>
        <end position="43"/>
    </location>
</feature>
<dbReference type="HOGENOM" id="CLU_1023921_0_0_1"/>